<evidence type="ECO:0000313" key="2">
    <source>
        <dbReference type="EMBL" id="BCJ92686.1"/>
    </source>
</evidence>
<organism evidence="2 3">
    <name type="scientific">Anaerocolumna cellulosilytica</name>
    <dbReference type="NCBI Taxonomy" id="433286"/>
    <lineage>
        <taxon>Bacteria</taxon>
        <taxon>Bacillati</taxon>
        <taxon>Bacillota</taxon>
        <taxon>Clostridia</taxon>
        <taxon>Lachnospirales</taxon>
        <taxon>Lachnospiraceae</taxon>
        <taxon>Anaerocolumna</taxon>
    </lineage>
</organism>
<gene>
    <name evidence="2" type="ORF">acsn021_02550</name>
</gene>
<sequence>MMFGCSGCNTNKVNENPKNNEVEQENNNIEKQAEQDNTEVKIDEALPSFEAESTQTVINDVCEKIEFNKTIDFDVNLDGEKEVISIDAPEVTDGDYRTISISINDTTTEIVEAESYGDAYLLQNEQGNIGLLFDVWWSNDVSKTYLCKIDRDRKIIGIEEIEGNMAENSVTTSTLTIENYINLFGSWYGTCEYEITSDLQLSIKENFKIKNEDERYITSIKELVLEVKEGETWTAKPLKENKKFYPIATDNVEYMYFITEEEEEVRIKFTRVDYQVYVNDVAIEELFAGIEIAG</sequence>
<evidence type="ECO:0000313" key="3">
    <source>
        <dbReference type="Proteomes" id="UP000515561"/>
    </source>
</evidence>
<reference evidence="2 3" key="1">
    <citation type="journal article" date="2016" name="Int. J. Syst. Evol. Microbiol.">
        <title>Descriptions of Anaerotaenia torta gen. nov., sp. nov. and Anaerocolumna cellulosilytica gen. nov., sp. nov. isolated from a methanogenic reactor of cattle waste.</title>
        <authorList>
            <person name="Uek A."/>
            <person name="Ohtaki Y."/>
            <person name="Kaku N."/>
            <person name="Ueki K."/>
        </authorList>
    </citation>
    <scope>NUCLEOTIDE SEQUENCE [LARGE SCALE GENOMIC DNA]</scope>
    <source>
        <strain evidence="2 3">SN021</strain>
    </source>
</reference>
<dbReference type="KEGG" id="acel:acsn021_02550"/>
<feature type="compositionally biased region" description="Low complexity" evidence="1">
    <location>
        <begin position="9"/>
        <end position="25"/>
    </location>
</feature>
<dbReference type="Proteomes" id="UP000515561">
    <property type="component" value="Chromosome"/>
</dbReference>
<accession>A0A6S6QSS4</accession>
<evidence type="ECO:0000256" key="1">
    <source>
        <dbReference type="SAM" id="MobiDB-lite"/>
    </source>
</evidence>
<feature type="region of interest" description="Disordered" evidence="1">
    <location>
        <begin position="1"/>
        <end position="25"/>
    </location>
</feature>
<proteinExistence type="predicted"/>
<dbReference type="EMBL" id="AP023367">
    <property type="protein sequence ID" value="BCJ92686.1"/>
    <property type="molecule type" value="Genomic_DNA"/>
</dbReference>
<dbReference type="AlphaFoldDB" id="A0A6S6QSS4"/>
<keyword evidence="3" id="KW-1185">Reference proteome</keyword>
<protein>
    <submittedName>
        <fullName evidence="2">Uncharacterized protein</fullName>
    </submittedName>
</protein>
<name>A0A6S6QSS4_9FIRM</name>